<reference evidence="3" key="1">
    <citation type="journal article" date="2017" name="Cell">
        <title>Insights into land plant evolution garnered from the Marchantia polymorpha genome.</title>
        <authorList>
            <person name="Bowman J.L."/>
            <person name="Kohchi T."/>
            <person name="Yamato K.T."/>
            <person name="Jenkins J."/>
            <person name="Shu S."/>
            <person name="Ishizaki K."/>
            <person name="Yamaoka S."/>
            <person name="Nishihama R."/>
            <person name="Nakamura Y."/>
            <person name="Berger F."/>
            <person name="Adam C."/>
            <person name="Aki S.S."/>
            <person name="Althoff F."/>
            <person name="Araki T."/>
            <person name="Arteaga-Vazquez M.A."/>
            <person name="Balasubrmanian S."/>
            <person name="Barry K."/>
            <person name="Bauer D."/>
            <person name="Boehm C.R."/>
            <person name="Briginshaw L."/>
            <person name="Caballero-Perez J."/>
            <person name="Catarino B."/>
            <person name="Chen F."/>
            <person name="Chiyoda S."/>
            <person name="Chovatia M."/>
            <person name="Davies K.M."/>
            <person name="Delmans M."/>
            <person name="Demura T."/>
            <person name="Dierschke T."/>
            <person name="Dolan L."/>
            <person name="Dorantes-Acosta A.E."/>
            <person name="Eklund D.M."/>
            <person name="Florent S.N."/>
            <person name="Flores-Sandoval E."/>
            <person name="Fujiyama A."/>
            <person name="Fukuzawa H."/>
            <person name="Galik B."/>
            <person name="Grimanelli D."/>
            <person name="Grimwood J."/>
            <person name="Grossniklaus U."/>
            <person name="Hamada T."/>
            <person name="Haseloff J."/>
            <person name="Hetherington A.J."/>
            <person name="Higo A."/>
            <person name="Hirakawa Y."/>
            <person name="Hundley H.N."/>
            <person name="Ikeda Y."/>
            <person name="Inoue K."/>
            <person name="Inoue S.I."/>
            <person name="Ishida S."/>
            <person name="Jia Q."/>
            <person name="Kakita M."/>
            <person name="Kanazawa T."/>
            <person name="Kawai Y."/>
            <person name="Kawashima T."/>
            <person name="Kennedy M."/>
            <person name="Kinose K."/>
            <person name="Kinoshita T."/>
            <person name="Kohara Y."/>
            <person name="Koide E."/>
            <person name="Komatsu K."/>
            <person name="Kopischke S."/>
            <person name="Kubo M."/>
            <person name="Kyozuka J."/>
            <person name="Lagercrantz U."/>
            <person name="Lin S.S."/>
            <person name="Lindquist E."/>
            <person name="Lipzen A.M."/>
            <person name="Lu C.W."/>
            <person name="De Luna E."/>
            <person name="Martienssen R.A."/>
            <person name="Minamino N."/>
            <person name="Mizutani M."/>
            <person name="Mizutani M."/>
            <person name="Mochizuki N."/>
            <person name="Monte I."/>
            <person name="Mosher R."/>
            <person name="Nagasaki H."/>
            <person name="Nakagami H."/>
            <person name="Naramoto S."/>
            <person name="Nishitani K."/>
            <person name="Ohtani M."/>
            <person name="Okamoto T."/>
            <person name="Okumura M."/>
            <person name="Phillips J."/>
            <person name="Pollak B."/>
            <person name="Reinders A."/>
            <person name="Rovekamp M."/>
            <person name="Sano R."/>
            <person name="Sawa S."/>
            <person name="Schmid M.W."/>
            <person name="Shirakawa M."/>
            <person name="Solano R."/>
            <person name="Spunde A."/>
            <person name="Suetsugu N."/>
            <person name="Sugano S."/>
            <person name="Sugiyama A."/>
            <person name="Sun R."/>
            <person name="Suzuki Y."/>
            <person name="Takenaka M."/>
            <person name="Takezawa D."/>
            <person name="Tomogane H."/>
            <person name="Tsuzuki M."/>
            <person name="Ueda T."/>
            <person name="Umeda M."/>
            <person name="Ward J.M."/>
            <person name="Watanabe Y."/>
            <person name="Yazaki K."/>
            <person name="Yokoyama R."/>
            <person name="Yoshitake Y."/>
            <person name="Yotsui I."/>
            <person name="Zachgo S."/>
            <person name="Schmutz J."/>
        </authorList>
    </citation>
    <scope>NUCLEOTIDE SEQUENCE [LARGE SCALE GENOMIC DNA]</scope>
    <source>
        <strain evidence="3">Tak-1</strain>
    </source>
</reference>
<dbReference type="Proteomes" id="UP000244005">
    <property type="component" value="Unassembled WGS sequence"/>
</dbReference>
<dbReference type="AlphaFoldDB" id="A0A2R6WRJ3"/>
<keyword evidence="3" id="KW-1185">Reference proteome</keyword>
<evidence type="ECO:0000313" key="2">
    <source>
        <dbReference type="EMBL" id="PTQ36433.1"/>
    </source>
</evidence>
<protein>
    <submittedName>
        <fullName evidence="2">Uncharacterized protein</fullName>
    </submittedName>
</protein>
<organism evidence="2 3">
    <name type="scientific">Marchantia polymorpha</name>
    <name type="common">Common liverwort</name>
    <name type="synonym">Marchantia aquatica</name>
    <dbReference type="NCBI Taxonomy" id="3197"/>
    <lineage>
        <taxon>Eukaryota</taxon>
        <taxon>Viridiplantae</taxon>
        <taxon>Streptophyta</taxon>
        <taxon>Embryophyta</taxon>
        <taxon>Marchantiophyta</taxon>
        <taxon>Marchantiopsida</taxon>
        <taxon>Marchantiidae</taxon>
        <taxon>Marchantiales</taxon>
        <taxon>Marchantiaceae</taxon>
        <taxon>Marchantia</taxon>
    </lineage>
</organism>
<name>A0A2R6WRJ3_MARPO</name>
<sequence>MSGNPGVALSNCRRAFLPASANLPSARPSGVDHRQGRHLKSTDRLRSQIADDYCGGQIKKRCKSESPIFIHRLQIWRAPCSCPLEIDSPGFAVNEIPRMFRQIRVNPICRRGSLSTMPRRRERKQRLWHNSRLTRPASWAANRRVKRLLLTAAPVHSRTSRPSGTKCCTSYSVGTEDTVHLCWIFAVLISQVVVISRSSAGIIASVRHDHVI</sequence>
<feature type="compositionally biased region" description="Basic and acidic residues" evidence="1">
    <location>
        <begin position="30"/>
        <end position="41"/>
    </location>
</feature>
<evidence type="ECO:0000256" key="1">
    <source>
        <dbReference type="SAM" id="MobiDB-lite"/>
    </source>
</evidence>
<gene>
    <name evidence="2" type="ORF">MARPO_0064s0107</name>
</gene>
<evidence type="ECO:0000313" key="3">
    <source>
        <dbReference type="Proteomes" id="UP000244005"/>
    </source>
</evidence>
<accession>A0A2R6WRJ3</accession>
<dbReference type="EMBL" id="KZ772736">
    <property type="protein sequence ID" value="PTQ36433.1"/>
    <property type="molecule type" value="Genomic_DNA"/>
</dbReference>
<feature type="region of interest" description="Disordered" evidence="1">
    <location>
        <begin position="21"/>
        <end position="41"/>
    </location>
</feature>
<dbReference type="Gramene" id="Mp8g00900.1">
    <property type="protein sequence ID" value="Mp8g00900.1.cds"/>
    <property type="gene ID" value="Mp8g00900"/>
</dbReference>
<proteinExistence type="predicted"/>